<name>A0A0C3E3P0_9AGAM</name>
<dbReference type="EMBL" id="KN822012">
    <property type="protein sequence ID" value="KIM67440.1"/>
    <property type="molecule type" value="Genomic_DNA"/>
</dbReference>
<evidence type="ECO:0000256" key="1">
    <source>
        <dbReference type="SAM" id="MobiDB-lite"/>
    </source>
</evidence>
<dbReference type="AlphaFoldDB" id="A0A0C3E3P0"/>
<evidence type="ECO:0000313" key="2">
    <source>
        <dbReference type="EMBL" id="KIM67440.1"/>
    </source>
</evidence>
<organism evidence="2 3">
    <name type="scientific">Scleroderma citrinum Foug A</name>
    <dbReference type="NCBI Taxonomy" id="1036808"/>
    <lineage>
        <taxon>Eukaryota</taxon>
        <taxon>Fungi</taxon>
        <taxon>Dikarya</taxon>
        <taxon>Basidiomycota</taxon>
        <taxon>Agaricomycotina</taxon>
        <taxon>Agaricomycetes</taxon>
        <taxon>Agaricomycetidae</taxon>
        <taxon>Boletales</taxon>
        <taxon>Sclerodermatineae</taxon>
        <taxon>Sclerodermataceae</taxon>
        <taxon>Scleroderma</taxon>
    </lineage>
</organism>
<accession>A0A0C3E3P0</accession>
<reference evidence="3" key="2">
    <citation type="submission" date="2015-01" db="EMBL/GenBank/DDBJ databases">
        <title>Evolutionary Origins and Diversification of the Mycorrhizal Mutualists.</title>
        <authorList>
            <consortium name="DOE Joint Genome Institute"/>
            <consortium name="Mycorrhizal Genomics Consortium"/>
            <person name="Kohler A."/>
            <person name="Kuo A."/>
            <person name="Nagy L.G."/>
            <person name="Floudas D."/>
            <person name="Copeland A."/>
            <person name="Barry K.W."/>
            <person name="Cichocki N."/>
            <person name="Veneault-Fourrey C."/>
            <person name="LaButti K."/>
            <person name="Lindquist E.A."/>
            <person name="Lipzen A."/>
            <person name="Lundell T."/>
            <person name="Morin E."/>
            <person name="Murat C."/>
            <person name="Riley R."/>
            <person name="Ohm R."/>
            <person name="Sun H."/>
            <person name="Tunlid A."/>
            <person name="Henrissat B."/>
            <person name="Grigoriev I.V."/>
            <person name="Hibbett D.S."/>
            <person name="Martin F."/>
        </authorList>
    </citation>
    <scope>NUCLEOTIDE SEQUENCE [LARGE SCALE GENOMIC DNA]</scope>
    <source>
        <strain evidence="3">Foug A</strain>
    </source>
</reference>
<dbReference type="OrthoDB" id="10631575at2759"/>
<proteinExistence type="predicted"/>
<evidence type="ECO:0000313" key="3">
    <source>
        <dbReference type="Proteomes" id="UP000053989"/>
    </source>
</evidence>
<feature type="region of interest" description="Disordered" evidence="1">
    <location>
        <begin position="93"/>
        <end position="160"/>
    </location>
</feature>
<dbReference type="HOGENOM" id="CLU_098376_0_0_1"/>
<protein>
    <submittedName>
        <fullName evidence="2">Uncharacterized protein</fullName>
    </submittedName>
</protein>
<reference evidence="2 3" key="1">
    <citation type="submission" date="2014-04" db="EMBL/GenBank/DDBJ databases">
        <authorList>
            <consortium name="DOE Joint Genome Institute"/>
            <person name="Kuo A."/>
            <person name="Kohler A."/>
            <person name="Nagy L.G."/>
            <person name="Floudas D."/>
            <person name="Copeland A."/>
            <person name="Barry K.W."/>
            <person name="Cichocki N."/>
            <person name="Veneault-Fourrey C."/>
            <person name="LaButti K."/>
            <person name="Lindquist E.A."/>
            <person name="Lipzen A."/>
            <person name="Lundell T."/>
            <person name="Morin E."/>
            <person name="Murat C."/>
            <person name="Sun H."/>
            <person name="Tunlid A."/>
            <person name="Henrissat B."/>
            <person name="Grigoriev I.V."/>
            <person name="Hibbett D.S."/>
            <person name="Martin F."/>
            <person name="Nordberg H.P."/>
            <person name="Cantor M.N."/>
            <person name="Hua S.X."/>
        </authorList>
    </citation>
    <scope>NUCLEOTIDE SEQUENCE [LARGE SCALE GENOMIC DNA]</scope>
    <source>
        <strain evidence="2 3">Foug A</strain>
    </source>
</reference>
<gene>
    <name evidence="2" type="ORF">SCLCIDRAFT_20959</name>
</gene>
<sequence>MPSCSSSWTGATDQAPSPLAIAGYLAQNGLSFQEADDLFEWAVAAICEEVGDFKAELDIDLAVVDTYVEPSQSLEYYMERAAQGEELLEFRDVESHPSDQVSLIRVDAVAKPPPAPKPKKKRCSHRKTTDTDNDNNDDPGPPWCPPVDQMDVDNDSPSQM</sequence>
<dbReference type="InParanoid" id="A0A0C3E3P0"/>
<keyword evidence="3" id="KW-1185">Reference proteome</keyword>
<feature type="compositionally biased region" description="Basic residues" evidence="1">
    <location>
        <begin position="117"/>
        <end position="126"/>
    </location>
</feature>
<dbReference type="Proteomes" id="UP000053989">
    <property type="component" value="Unassembled WGS sequence"/>
</dbReference>